<accession>A0AAD4BYC6</accession>
<reference evidence="3" key="1">
    <citation type="submission" date="2019-10" db="EMBL/GenBank/DDBJ databases">
        <authorList>
            <consortium name="DOE Joint Genome Institute"/>
            <person name="Kuo A."/>
            <person name="Miyauchi S."/>
            <person name="Kiss E."/>
            <person name="Drula E."/>
            <person name="Kohler A."/>
            <person name="Sanchez-Garcia M."/>
            <person name="Andreopoulos B."/>
            <person name="Barry K.W."/>
            <person name="Bonito G."/>
            <person name="Buee M."/>
            <person name="Carver A."/>
            <person name="Chen C."/>
            <person name="Cichocki N."/>
            <person name="Clum A."/>
            <person name="Culley D."/>
            <person name="Crous P.W."/>
            <person name="Fauchery L."/>
            <person name="Girlanda M."/>
            <person name="Hayes R."/>
            <person name="Keri Z."/>
            <person name="LaButti K."/>
            <person name="Lipzen A."/>
            <person name="Lombard V."/>
            <person name="Magnuson J."/>
            <person name="Maillard F."/>
            <person name="Morin E."/>
            <person name="Murat C."/>
            <person name="Nolan M."/>
            <person name="Ohm R."/>
            <person name="Pangilinan J."/>
            <person name="Pereira M."/>
            <person name="Perotto S."/>
            <person name="Peter M."/>
            <person name="Riley R."/>
            <person name="Sitrit Y."/>
            <person name="Stielow B."/>
            <person name="Szollosi G."/>
            <person name="Zifcakova L."/>
            <person name="Stursova M."/>
            <person name="Spatafora J.W."/>
            <person name="Tedersoo L."/>
            <person name="Vaario L.-M."/>
            <person name="Yamada A."/>
            <person name="Yan M."/>
            <person name="Wang P."/>
            <person name="Xu J."/>
            <person name="Bruns T."/>
            <person name="Baldrian P."/>
            <person name="Vilgalys R."/>
            <person name="Henrissat B."/>
            <person name="Grigoriev I.V."/>
            <person name="Hibbett D."/>
            <person name="Nagy L.G."/>
            <person name="Martin F.M."/>
        </authorList>
    </citation>
    <scope>NUCLEOTIDE SEQUENCE</scope>
    <source>
        <strain evidence="3">BED1</strain>
    </source>
</reference>
<dbReference type="Proteomes" id="UP001194468">
    <property type="component" value="Unassembled WGS sequence"/>
</dbReference>
<evidence type="ECO:0000313" key="2">
    <source>
        <dbReference type="EMBL" id="KAF8424005.1"/>
    </source>
</evidence>
<proteinExistence type="predicted"/>
<protein>
    <submittedName>
        <fullName evidence="3">Uncharacterized protein</fullName>
    </submittedName>
</protein>
<dbReference type="EMBL" id="WHUW01000008">
    <property type="protein sequence ID" value="KAF8443336.1"/>
    <property type="molecule type" value="Genomic_DNA"/>
</dbReference>
<dbReference type="EMBL" id="WHUW01000491">
    <property type="protein sequence ID" value="KAF8414539.1"/>
    <property type="molecule type" value="Genomic_DNA"/>
</dbReference>
<organism evidence="3 4">
    <name type="scientific">Boletus edulis BED1</name>
    <dbReference type="NCBI Taxonomy" id="1328754"/>
    <lineage>
        <taxon>Eukaryota</taxon>
        <taxon>Fungi</taxon>
        <taxon>Dikarya</taxon>
        <taxon>Basidiomycota</taxon>
        <taxon>Agaricomycotina</taxon>
        <taxon>Agaricomycetes</taxon>
        <taxon>Agaricomycetidae</taxon>
        <taxon>Boletales</taxon>
        <taxon>Boletineae</taxon>
        <taxon>Boletaceae</taxon>
        <taxon>Boletoideae</taxon>
        <taxon>Boletus</taxon>
    </lineage>
</organism>
<evidence type="ECO:0000313" key="1">
    <source>
        <dbReference type="EMBL" id="KAF8414539.1"/>
    </source>
</evidence>
<keyword evidence="4" id="KW-1185">Reference proteome</keyword>
<name>A0AAD4BYC6_BOLED</name>
<dbReference type="AlphaFoldDB" id="A0AAD4BYC6"/>
<reference evidence="3" key="2">
    <citation type="journal article" date="2020" name="Nat. Commun.">
        <title>Large-scale genome sequencing of mycorrhizal fungi provides insights into the early evolution of symbiotic traits.</title>
        <authorList>
            <person name="Miyauchi S."/>
            <person name="Kiss E."/>
            <person name="Kuo A."/>
            <person name="Drula E."/>
            <person name="Kohler A."/>
            <person name="Sanchez-Garcia M."/>
            <person name="Morin E."/>
            <person name="Andreopoulos B."/>
            <person name="Barry K.W."/>
            <person name="Bonito G."/>
            <person name="Buee M."/>
            <person name="Carver A."/>
            <person name="Chen C."/>
            <person name="Cichocki N."/>
            <person name="Clum A."/>
            <person name="Culley D."/>
            <person name="Crous P.W."/>
            <person name="Fauchery L."/>
            <person name="Girlanda M."/>
            <person name="Hayes R.D."/>
            <person name="Keri Z."/>
            <person name="LaButti K."/>
            <person name="Lipzen A."/>
            <person name="Lombard V."/>
            <person name="Magnuson J."/>
            <person name="Maillard F."/>
            <person name="Murat C."/>
            <person name="Nolan M."/>
            <person name="Ohm R.A."/>
            <person name="Pangilinan J."/>
            <person name="Pereira M.F."/>
            <person name="Perotto S."/>
            <person name="Peter M."/>
            <person name="Pfister S."/>
            <person name="Riley R."/>
            <person name="Sitrit Y."/>
            <person name="Stielow J.B."/>
            <person name="Szollosi G."/>
            <person name="Zifcakova L."/>
            <person name="Stursova M."/>
            <person name="Spatafora J.W."/>
            <person name="Tedersoo L."/>
            <person name="Vaario L.M."/>
            <person name="Yamada A."/>
            <person name="Yan M."/>
            <person name="Wang P."/>
            <person name="Xu J."/>
            <person name="Bruns T."/>
            <person name="Baldrian P."/>
            <person name="Vilgalys R."/>
            <person name="Dunand C."/>
            <person name="Henrissat B."/>
            <person name="Grigoriev I.V."/>
            <person name="Hibbett D."/>
            <person name="Nagy L.G."/>
            <person name="Martin F.M."/>
        </authorList>
    </citation>
    <scope>NUCLEOTIDE SEQUENCE</scope>
    <source>
        <strain evidence="3">BED1</strain>
    </source>
</reference>
<comment type="caution">
    <text evidence="3">The sequence shown here is derived from an EMBL/GenBank/DDBJ whole genome shotgun (WGS) entry which is preliminary data.</text>
</comment>
<dbReference type="EMBL" id="WHUW01000107">
    <property type="protein sequence ID" value="KAF8424005.1"/>
    <property type="molecule type" value="Genomic_DNA"/>
</dbReference>
<evidence type="ECO:0000313" key="4">
    <source>
        <dbReference type="Proteomes" id="UP001194468"/>
    </source>
</evidence>
<gene>
    <name evidence="3" type="ORF">L210DRAFT_3535599</name>
    <name evidence="2" type="ORF">L210DRAFT_3568620</name>
    <name evidence="1" type="ORF">L210DRAFT_3591951</name>
</gene>
<sequence length="93" mass="10601">MPRGTGNSAAGTWMYANQTWISVPVLELFFISEINMYARSIICEPFNPFLSIESLRSPGTNACRPTRKLRSYALLSFFHTLMCFDNPTSKRTE</sequence>
<evidence type="ECO:0000313" key="3">
    <source>
        <dbReference type="EMBL" id="KAF8443336.1"/>
    </source>
</evidence>